<dbReference type="RefSeq" id="WP_269597261.1">
    <property type="nucleotide sequence ID" value="NZ_CP114584.1"/>
</dbReference>
<evidence type="ECO:0000259" key="8">
    <source>
        <dbReference type="Pfam" id="PF09115"/>
    </source>
</evidence>
<evidence type="ECO:0000256" key="7">
    <source>
        <dbReference type="ARBA" id="ARBA00049244"/>
    </source>
</evidence>
<evidence type="ECO:0000313" key="9">
    <source>
        <dbReference type="EMBL" id="WBA13893.1"/>
    </source>
</evidence>
<dbReference type="Pfam" id="PF13177">
    <property type="entry name" value="DNA_pol3_delta2"/>
    <property type="match status" value="1"/>
</dbReference>
<accession>A0ABY7L9G5</accession>
<evidence type="ECO:0000256" key="2">
    <source>
        <dbReference type="ARBA" id="ARBA00014363"/>
    </source>
</evidence>
<dbReference type="InterPro" id="IPR050238">
    <property type="entry name" value="DNA_Rep/Repair_Clamp_Loader"/>
</dbReference>
<evidence type="ECO:0000256" key="5">
    <source>
        <dbReference type="ARBA" id="ARBA00022705"/>
    </source>
</evidence>
<proteinExistence type="predicted"/>
<dbReference type="SUPFAM" id="SSF48019">
    <property type="entry name" value="post-AAA+ oligomerization domain-like"/>
    <property type="match status" value="1"/>
</dbReference>
<dbReference type="Pfam" id="PF09115">
    <property type="entry name" value="DNApol3-delta_C"/>
    <property type="match status" value="1"/>
</dbReference>
<dbReference type="PANTHER" id="PTHR11669">
    <property type="entry name" value="REPLICATION FACTOR C / DNA POLYMERASE III GAMMA-TAU SUBUNIT"/>
    <property type="match status" value="1"/>
</dbReference>
<keyword evidence="10" id="KW-1185">Reference proteome</keyword>
<dbReference type="PANTHER" id="PTHR11669:SF8">
    <property type="entry name" value="DNA POLYMERASE III SUBUNIT DELTA"/>
    <property type="match status" value="1"/>
</dbReference>
<comment type="catalytic activity">
    <reaction evidence="7">
        <text>DNA(n) + a 2'-deoxyribonucleoside 5'-triphosphate = DNA(n+1) + diphosphate</text>
        <dbReference type="Rhea" id="RHEA:22508"/>
        <dbReference type="Rhea" id="RHEA-COMP:17339"/>
        <dbReference type="Rhea" id="RHEA-COMP:17340"/>
        <dbReference type="ChEBI" id="CHEBI:33019"/>
        <dbReference type="ChEBI" id="CHEBI:61560"/>
        <dbReference type="ChEBI" id="CHEBI:173112"/>
        <dbReference type="EC" id="2.7.7.7"/>
    </reaction>
</comment>
<dbReference type="Proteomes" id="UP001164676">
    <property type="component" value="Chromosome"/>
</dbReference>
<keyword evidence="5" id="KW-0235">DNA replication</keyword>
<dbReference type="InterPro" id="IPR008921">
    <property type="entry name" value="DNA_pol3_clamp-load_cplx_C"/>
</dbReference>
<dbReference type="GO" id="GO:0003887">
    <property type="term" value="F:DNA-directed DNA polymerase activity"/>
    <property type="evidence" value="ECO:0007669"/>
    <property type="project" value="UniProtKB-EC"/>
</dbReference>
<protein>
    <recommendedName>
        <fullName evidence="2">DNA polymerase III subunit delta'</fullName>
        <ecNumber evidence="1">2.7.7.7</ecNumber>
    </recommendedName>
</protein>
<dbReference type="SUPFAM" id="SSF52540">
    <property type="entry name" value="P-loop containing nucleoside triphosphate hydrolases"/>
    <property type="match status" value="1"/>
</dbReference>
<sequence length="338" mass="37500">MANDTKHAMSDTVTPSIPAPEVLPWFAPMWSHWQHLLTQQRLPHALLLAAPIGSGRGELVSVLAKTRLCQTQTEQSCGHCHSCQLYAAGNHPDVHWLKPEKPGKQISIDAVRQSQRKATETSQLGGARFIIIESAEMLGEAAANALLKTLEEPPSACHFVLLSDSLDTLLATIISRCSVWKAPQPEMQVAKQWVEQALQRDVPYHAVALYRGAPLAAKEFVASGGLDHHHAVVTQLADYLVTRSGLFDTLDQLVSHYPASLDWASYFLLDVMKWRQGATNALIHHHHQPVVVKVAEALETHQLHSQLRALHHMQRQLTKHSGLNTELVISQWLLTIGE</sequence>
<evidence type="ECO:0000256" key="3">
    <source>
        <dbReference type="ARBA" id="ARBA00022679"/>
    </source>
</evidence>
<dbReference type="NCBIfam" id="TIGR00678">
    <property type="entry name" value="holB"/>
    <property type="match status" value="1"/>
</dbReference>
<dbReference type="EMBL" id="CP114584">
    <property type="protein sequence ID" value="WBA13893.1"/>
    <property type="molecule type" value="Genomic_DNA"/>
</dbReference>
<dbReference type="InterPro" id="IPR004622">
    <property type="entry name" value="DNA_pol_HolB"/>
</dbReference>
<dbReference type="InterPro" id="IPR027417">
    <property type="entry name" value="P-loop_NTPase"/>
</dbReference>
<dbReference type="InterPro" id="IPR015199">
    <property type="entry name" value="DNA_pol_III_delta_C"/>
</dbReference>
<evidence type="ECO:0000256" key="4">
    <source>
        <dbReference type="ARBA" id="ARBA00022695"/>
    </source>
</evidence>
<name>A0ABY7L9G5_9GAMM</name>
<keyword evidence="6" id="KW-0239">DNA-directed DNA polymerase</keyword>
<evidence type="ECO:0000256" key="6">
    <source>
        <dbReference type="ARBA" id="ARBA00022932"/>
    </source>
</evidence>
<organism evidence="9 10">
    <name type="scientific">Salinivibrio proteolyticus</name>
    <dbReference type="NCBI Taxonomy" id="334715"/>
    <lineage>
        <taxon>Bacteria</taxon>
        <taxon>Pseudomonadati</taxon>
        <taxon>Pseudomonadota</taxon>
        <taxon>Gammaproteobacteria</taxon>
        <taxon>Vibrionales</taxon>
        <taxon>Vibrionaceae</taxon>
        <taxon>Salinivibrio</taxon>
    </lineage>
</organism>
<dbReference type="EC" id="2.7.7.7" evidence="1"/>
<dbReference type="Gene3D" id="3.40.50.300">
    <property type="entry name" value="P-loop containing nucleotide triphosphate hydrolases"/>
    <property type="match status" value="1"/>
</dbReference>
<reference evidence="9" key="1">
    <citation type="submission" date="2022-09" db="EMBL/GenBank/DDBJ databases">
        <authorList>
            <person name="Li Z.-J."/>
        </authorList>
    </citation>
    <scope>NUCLEOTIDE SEQUENCE</scope>
    <source>
        <strain evidence="9">TGB10</strain>
    </source>
</reference>
<keyword evidence="3 9" id="KW-0808">Transferase</keyword>
<gene>
    <name evidence="9" type="primary">holB</name>
    <name evidence="9" type="ORF">N7E60_09135</name>
</gene>
<dbReference type="Gene3D" id="1.20.272.10">
    <property type="match status" value="1"/>
</dbReference>
<keyword evidence="4 9" id="KW-0548">Nucleotidyltransferase</keyword>
<evidence type="ECO:0000313" key="10">
    <source>
        <dbReference type="Proteomes" id="UP001164676"/>
    </source>
</evidence>
<evidence type="ECO:0000256" key="1">
    <source>
        <dbReference type="ARBA" id="ARBA00012417"/>
    </source>
</evidence>
<feature type="domain" description="DNA polymerase III delta subunit C-terminal" evidence="8">
    <location>
        <begin position="228"/>
        <end position="336"/>
    </location>
</feature>